<feature type="domain" description="WxL" evidence="2">
    <location>
        <begin position="27"/>
        <end position="243"/>
    </location>
</feature>
<evidence type="ECO:0000259" key="2">
    <source>
        <dbReference type="Pfam" id="PF13731"/>
    </source>
</evidence>
<feature type="chain" id="PRO_5039211008" description="WxL domain-containing protein" evidence="1">
    <location>
        <begin position="22"/>
        <end position="244"/>
    </location>
</feature>
<proteinExistence type="predicted"/>
<gene>
    <name evidence="3" type="ORF">BCR21_04650</name>
</gene>
<dbReference type="Pfam" id="PF13731">
    <property type="entry name" value="WxL"/>
    <property type="match status" value="1"/>
</dbReference>
<protein>
    <recommendedName>
        <fullName evidence="2">WxL domain-containing protein</fullName>
    </recommendedName>
</protein>
<dbReference type="RefSeq" id="WP_069645325.1">
    <property type="nucleotide sequence ID" value="NZ_MIJZ01000001.1"/>
</dbReference>
<evidence type="ECO:0000313" key="4">
    <source>
        <dbReference type="Proteomes" id="UP000094068"/>
    </source>
</evidence>
<comment type="caution">
    <text evidence="3">The sequence shown here is derived from an EMBL/GenBank/DDBJ whole genome shotgun (WGS) entry which is preliminary data.</text>
</comment>
<dbReference type="EMBL" id="MIJZ01000001">
    <property type="protein sequence ID" value="OEG14285.1"/>
    <property type="molecule type" value="Genomic_DNA"/>
</dbReference>
<feature type="signal peptide" evidence="1">
    <location>
        <begin position="1"/>
        <end position="21"/>
    </location>
</feature>
<organism evidence="3 4">
    <name type="scientific">Enterococcus ureasiticus</name>
    <dbReference type="NCBI Taxonomy" id="903984"/>
    <lineage>
        <taxon>Bacteria</taxon>
        <taxon>Bacillati</taxon>
        <taxon>Bacillota</taxon>
        <taxon>Bacilli</taxon>
        <taxon>Lactobacillales</taxon>
        <taxon>Enterococcaceae</taxon>
        <taxon>Enterococcus</taxon>
    </lineage>
</organism>
<sequence>MKAGKLLIFGIVSMSVFILDAQINQAQTLNATTDGQITLKVDTDGGGIVDPPTEGGGGTIVPPVVPPVVGDKDLALIYYPTFDFGTHDYTGAAAKYYAQPLTGTVDGISVVRPQFVQIRNSSNVSQWNLKVTAGQFMAQNGTNKPIPGMLMTLNDVNKTNNTENGGSAVVANQTLPLTPGQAQTIGTYNNTEITGTSRNSFMFGMPGNVTAENYKGVQLDIPGSLELDNAKYLANITWTLADTL</sequence>
<reference evidence="4" key="1">
    <citation type="submission" date="2016-09" db="EMBL/GenBank/DDBJ databases">
        <authorList>
            <person name="Gulvik C.A."/>
        </authorList>
    </citation>
    <scope>NUCLEOTIDE SEQUENCE [LARGE SCALE GENOMIC DNA]</scope>
    <source>
        <strain evidence="4">DSM 23328</strain>
    </source>
</reference>
<name>A0A1E5GNV9_9ENTE</name>
<dbReference type="InterPro" id="IPR027994">
    <property type="entry name" value="WxL_dom"/>
</dbReference>
<dbReference type="AlphaFoldDB" id="A0A1E5GNV9"/>
<dbReference type="STRING" id="903984.BCR21_04650"/>
<accession>A0A1E5GNV9</accession>
<dbReference type="Proteomes" id="UP000094068">
    <property type="component" value="Unassembled WGS sequence"/>
</dbReference>
<keyword evidence="1" id="KW-0732">Signal</keyword>
<dbReference type="OrthoDB" id="2180277at2"/>
<keyword evidence="4" id="KW-1185">Reference proteome</keyword>
<evidence type="ECO:0000313" key="3">
    <source>
        <dbReference type="EMBL" id="OEG14285.1"/>
    </source>
</evidence>
<evidence type="ECO:0000256" key="1">
    <source>
        <dbReference type="SAM" id="SignalP"/>
    </source>
</evidence>